<dbReference type="PROSITE" id="PS50011">
    <property type="entry name" value="PROTEIN_KINASE_DOM"/>
    <property type="match status" value="1"/>
</dbReference>
<dbReference type="InterPro" id="IPR011009">
    <property type="entry name" value="Kinase-like_dom_sf"/>
</dbReference>
<evidence type="ECO:0000256" key="1">
    <source>
        <dbReference type="SAM" id="Coils"/>
    </source>
</evidence>
<dbReference type="PANTHER" id="PTHR46248">
    <property type="entry name" value="EXPRESSED PROTEIN"/>
    <property type="match status" value="1"/>
</dbReference>
<dbReference type="AlphaFoldDB" id="A0AAD8HEP6"/>
<gene>
    <name evidence="3" type="ORF">POM88_041671</name>
</gene>
<dbReference type="Gene3D" id="1.10.510.10">
    <property type="entry name" value="Transferase(Phosphotransferase) domain 1"/>
    <property type="match status" value="1"/>
</dbReference>
<protein>
    <recommendedName>
        <fullName evidence="2">Protein kinase domain-containing protein</fullName>
    </recommendedName>
</protein>
<dbReference type="GO" id="GO:0005524">
    <property type="term" value="F:ATP binding"/>
    <property type="evidence" value="ECO:0007669"/>
    <property type="project" value="InterPro"/>
</dbReference>
<proteinExistence type="predicted"/>
<sequence length="231" mass="26679">MEYASGGELFDRICTAGRFSEHEARYFFQQLISGVSFCHAMVVALYIRLPKQSIIGHVLDEIKTKGLLAELTAVEEEITLLERKVDELKLNIYREKQQTQLCDGEQLLELQPQWSREKQKHLLGREAERMVLKSFGSPTRLQSSFKDNRTSREMRQFLRSFKDIRSMSFTMSSGYITESSRYPENSHLEEEFSNEKPNVLSEELIKCLIGIYIKLNQDLLGSEGSAMIPKP</sequence>
<dbReference type="Proteomes" id="UP001237642">
    <property type="component" value="Unassembled WGS sequence"/>
</dbReference>
<evidence type="ECO:0000313" key="3">
    <source>
        <dbReference type="EMBL" id="KAK1366110.1"/>
    </source>
</evidence>
<dbReference type="GO" id="GO:0004672">
    <property type="term" value="F:protein kinase activity"/>
    <property type="evidence" value="ECO:0007669"/>
    <property type="project" value="InterPro"/>
</dbReference>
<dbReference type="InterPro" id="IPR000719">
    <property type="entry name" value="Prot_kinase_dom"/>
</dbReference>
<reference evidence="3" key="2">
    <citation type="submission" date="2023-05" db="EMBL/GenBank/DDBJ databases">
        <authorList>
            <person name="Schelkunov M.I."/>
        </authorList>
    </citation>
    <scope>NUCLEOTIDE SEQUENCE</scope>
    <source>
        <strain evidence="3">Hsosn_3</strain>
        <tissue evidence="3">Leaf</tissue>
    </source>
</reference>
<feature type="domain" description="Protein kinase" evidence="2">
    <location>
        <begin position="1"/>
        <end position="231"/>
    </location>
</feature>
<comment type="caution">
    <text evidence="3">The sequence shown here is derived from an EMBL/GenBank/DDBJ whole genome shotgun (WGS) entry which is preliminary data.</text>
</comment>
<organism evidence="3 4">
    <name type="scientific">Heracleum sosnowskyi</name>
    <dbReference type="NCBI Taxonomy" id="360622"/>
    <lineage>
        <taxon>Eukaryota</taxon>
        <taxon>Viridiplantae</taxon>
        <taxon>Streptophyta</taxon>
        <taxon>Embryophyta</taxon>
        <taxon>Tracheophyta</taxon>
        <taxon>Spermatophyta</taxon>
        <taxon>Magnoliopsida</taxon>
        <taxon>eudicotyledons</taxon>
        <taxon>Gunneridae</taxon>
        <taxon>Pentapetalae</taxon>
        <taxon>asterids</taxon>
        <taxon>campanulids</taxon>
        <taxon>Apiales</taxon>
        <taxon>Apiaceae</taxon>
        <taxon>Apioideae</taxon>
        <taxon>apioid superclade</taxon>
        <taxon>Tordylieae</taxon>
        <taxon>Tordyliinae</taxon>
        <taxon>Heracleum</taxon>
    </lineage>
</organism>
<keyword evidence="4" id="KW-1185">Reference proteome</keyword>
<keyword evidence="1" id="KW-0175">Coiled coil</keyword>
<name>A0AAD8HEP6_9APIA</name>
<dbReference type="PANTHER" id="PTHR46248:SF4">
    <property type="entry name" value="OS01G0147800 PROTEIN"/>
    <property type="match status" value="1"/>
</dbReference>
<dbReference type="SUPFAM" id="SSF56112">
    <property type="entry name" value="Protein kinase-like (PK-like)"/>
    <property type="match status" value="1"/>
</dbReference>
<feature type="coiled-coil region" evidence="1">
    <location>
        <begin position="64"/>
        <end position="98"/>
    </location>
</feature>
<evidence type="ECO:0000313" key="4">
    <source>
        <dbReference type="Proteomes" id="UP001237642"/>
    </source>
</evidence>
<reference evidence="3" key="1">
    <citation type="submission" date="2023-02" db="EMBL/GenBank/DDBJ databases">
        <title>Genome of toxic invasive species Heracleum sosnowskyi carries increased number of genes despite the absence of recent whole-genome duplications.</title>
        <authorList>
            <person name="Schelkunov M."/>
            <person name="Shtratnikova V."/>
            <person name="Makarenko M."/>
            <person name="Klepikova A."/>
            <person name="Omelchenko D."/>
            <person name="Novikova G."/>
            <person name="Obukhova E."/>
            <person name="Bogdanov V."/>
            <person name="Penin A."/>
            <person name="Logacheva M."/>
        </authorList>
    </citation>
    <scope>NUCLEOTIDE SEQUENCE</scope>
    <source>
        <strain evidence="3">Hsosn_3</strain>
        <tissue evidence="3">Leaf</tissue>
    </source>
</reference>
<accession>A0AAD8HEP6</accession>
<evidence type="ECO:0000259" key="2">
    <source>
        <dbReference type="PROSITE" id="PS50011"/>
    </source>
</evidence>
<dbReference type="EMBL" id="JAUIZM010000009">
    <property type="protein sequence ID" value="KAK1366110.1"/>
    <property type="molecule type" value="Genomic_DNA"/>
</dbReference>